<dbReference type="InterPro" id="IPR032330">
    <property type="entry name" value="EF-G-binding_C"/>
</dbReference>
<feature type="domain" description="Elongation factor G-binding protein N-terminal" evidence="1">
    <location>
        <begin position="5"/>
        <end position="86"/>
    </location>
</feature>
<name>A0A0S3KDC1_9ENTE</name>
<dbReference type="KEGG" id="ess:ATZ33_13050"/>
<dbReference type="AlphaFoldDB" id="A0A0S3KDC1"/>
<dbReference type="Proteomes" id="UP000183039">
    <property type="component" value="Unassembled WGS sequence"/>
</dbReference>
<protein>
    <submittedName>
        <fullName evidence="3">Elongation factor G-binding protein</fullName>
    </submittedName>
</protein>
<evidence type="ECO:0000313" key="5">
    <source>
        <dbReference type="Proteomes" id="UP000065511"/>
    </source>
</evidence>
<feature type="domain" description="Elongation factor G-binding protein C-terminal treble-clef zinc-finger" evidence="2">
    <location>
        <begin position="100"/>
        <end position="205"/>
    </location>
</feature>
<evidence type="ECO:0000313" key="3">
    <source>
        <dbReference type="EMBL" id="ALS02279.1"/>
    </source>
</evidence>
<proteinExistence type="predicted"/>
<organism evidence="4 6">
    <name type="scientific">Enterococcus silesiacus</name>
    <dbReference type="NCBI Taxonomy" id="332949"/>
    <lineage>
        <taxon>Bacteria</taxon>
        <taxon>Bacillati</taxon>
        <taxon>Bacillota</taxon>
        <taxon>Bacilli</taxon>
        <taxon>Lactobacillales</taxon>
        <taxon>Enterococcaceae</taxon>
        <taxon>Enterococcus</taxon>
    </lineage>
</organism>
<accession>A0A0S3KDC1</accession>
<dbReference type="RefSeq" id="WP_071877098.1">
    <property type="nucleotide sequence ID" value="NZ_JXLC01000006.1"/>
</dbReference>
<dbReference type="Pfam" id="PF16571">
    <property type="entry name" value="FBP_C"/>
    <property type="match status" value="1"/>
</dbReference>
<dbReference type="Proteomes" id="UP000065511">
    <property type="component" value="Chromosome"/>
</dbReference>
<evidence type="ECO:0000259" key="1">
    <source>
        <dbReference type="Pfam" id="PF07299"/>
    </source>
</evidence>
<evidence type="ECO:0000313" key="4">
    <source>
        <dbReference type="EMBL" id="OJG92361.1"/>
    </source>
</evidence>
<dbReference type="EMBL" id="CP013614">
    <property type="protein sequence ID" value="ALS02279.1"/>
    <property type="molecule type" value="Genomic_DNA"/>
</dbReference>
<dbReference type="GO" id="GO:0003746">
    <property type="term" value="F:translation elongation factor activity"/>
    <property type="evidence" value="ECO:0007669"/>
    <property type="project" value="UniProtKB-KW"/>
</dbReference>
<dbReference type="CDD" id="cd16342">
    <property type="entry name" value="FusC_FusB"/>
    <property type="match status" value="1"/>
</dbReference>
<evidence type="ECO:0000313" key="6">
    <source>
        <dbReference type="Proteomes" id="UP000183039"/>
    </source>
</evidence>
<reference evidence="4 6" key="1">
    <citation type="submission" date="2014-12" db="EMBL/GenBank/DDBJ databases">
        <title>Draft genome sequences of 29 type strains of Enterococci.</title>
        <authorList>
            <person name="Zhong Z."/>
            <person name="Sun Z."/>
            <person name="Liu W."/>
            <person name="Zhang W."/>
            <person name="Zhang H."/>
        </authorList>
    </citation>
    <scope>NUCLEOTIDE SEQUENCE [LARGE SCALE GENOMIC DNA]</scope>
    <source>
        <strain evidence="4 6">DSM 22801</strain>
    </source>
</reference>
<dbReference type="EMBL" id="JXLC01000006">
    <property type="protein sequence ID" value="OJG92361.1"/>
    <property type="molecule type" value="Genomic_DNA"/>
</dbReference>
<keyword evidence="5" id="KW-1185">Reference proteome</keyword>
<dbReference type="InterPro" id="IPR010841">
    <property type="entry name" value="EF-G-binding_N"/>
</dbReference>
<keyword evidence="3" id="KW-0648">Protein biosynthesis</keyword>
<dbReference type="OrthoDB" id="1891078at2"/>
<dbReference type="Gene3D" id="1.20.1280.250">
    <property type="match status" value="1"/>
</dbReference>
<dbReference type="Pfam" id="PF07299">
    <property type="entry name" value="EF-G-binding_N"/>
    <property type="match status" value="1"/>
</dbReference>
<reference evidence="3 5" key="2">
    <citation type="submission" date="2015-12" db="EMBL/GenBank/DDBJ databases">
        <authorList>
            <person name="Lauer A."/>
            <person name="Humrighouse B."/>
            <person name="Loparev V."/>
            <person name="Shewmaker P.L."/>
            <person name="Whitney A.M."/>
            <person name="McLaughlin R.W."/>
        </authorList>
    </citation>
    <scope>NUCLEOTIDE SEQUENCE [LARGE SCALE GENOMIC DNA]</scope>
    <source>
        <strain evidence="3 5">LMG 23085</strain>
    </source>
</reference>
<gene>
    <name evidence="3" type="ORF">ATZ33_13050</name>
    <name evidence="4" type="ORF">RV15_GL003154</name>
</gene>
<keyword evidence="3" id="KW-0251">Elongation factor</keyword>
<evidence type="ECO:0000259" key="2">
    <source>
        <dbReference type="Pfam" id="PF16571"/>
    </source>
</evidence>
<sequence>MTKQIQPYQFNFIRKQANILLQAHLSVNDKNTIKTLQAIVLEKINEQFGADKEQLQPLLEGFLEAATSKPRLEHYLEELKETVIPFDPPSKQQLTKLFKKTKKLKIPEWETMDLRDYTFYSWNDSGKQQKFIIASIDGQLVGVSGTIAPTTQKGICPICHETSEVAMFLSKVKESGDGMYTKRGNYICYDSEKCNHNIERREELEAFVQNVKFMK</sequence>
<dbReference type="InterPro" id="IPR038344">
    <property type="entry name" value="EF-G_N_sf"/>
</dbReference>